<dbReference type="InterPro" id="IPR010419">
    <property type="entry name" value="CO_DH_gsu"/>
</dbReference>
<protein>
    <submittedName>
        <fullName evidence="1">Carbon monoxide dehydrogenase</fullName>
    </submittedName>
</protein>
<keyword evidence="2" id="KW-1185">Reference proteome</keyword>
<dbReference type="Gene3D" id="3.30.530.20">
    <property type="match status" value="1"/>
</dbReference>
<dbReference type="RefSeq" id="WP_053582495.1">
    <property type="nucleotide sequence ID" value="NZ_LGRV01000003.1"/>
</dbReference>
<accession>A0ABR5JYU4</accession>
<evidence type="ECO:0000313" key="1">
    <source>
        <dbReference type="EMBL" id="KOS67688.1"/>
    </source>
</evidence>
<dbReference type="InterPro" id="IPR023393">
    <property type="entry name" value="START-like_dom_sf"/>
</dbReference>
<dbReference type="SUPFAM" id="SSF55961">
    <property type="entry name" value="Bet v1-like"/>
    <property type="match status" value="1"/>
</dbReference>
<reference evidence="2" key="1">
    <citation type="submission" date="2015-07" db="EMBL/GenBank/DDBJ databases">
        <title>Fjat-14205 dsm 2895.</title>
        <authorList>
            <person name="Liu B."/>
            <person name="Wang J."/>
            <person name="Zhu Y."/>
            <person name="Liu G."/>
            <person name="Chen Q."/>
            <person name="Chen Z."/>
            <person name="Lan J."/>
            <person name="Che J."/>
            <person name="Ge C."/>
            <person name="Shi H."/>
            <person name="Pan Z."/>
            <person name="Liu X."/>
        </authorList>
    </citation>
    <scope>NUCLEOTIDE SEQUENCE [LARGE SCALE GENOMIC DNA]</scope>
    <source>
        <strain evidence="2">DSM 25560</strain>
    </source>
</reference>
<dbReference type="Pfam" id="PF06240">
    <property type="entry name" value="COXG"/>
    <property type="match status" value="1"/>
</dbReference>
<dbReference type="Proteomes" id="UP000050668">
    <property type="component" value="Unassembled WGS sequence"/>
</dbReference>
<organism evidence="1 2">
    <name type="scientific">Lysinibacillus contaminans</name>
    <dbReference type="NCBI Taxonomy" id="1293441"/>
    <lineage>
        <taxon>Bacteria</taxon>
        <taxon>Bacillati</taxon>
        <taxon>Bacillota</taxon>
        <taxon>Bacilli</taxon>
        <taxon>Bacillales</taxon>
        <taxon>Bacillaceae</taxon>
        <taxon>Lysinibacillus</taxon>
    </lineage>
</organism>
<evidence type="ECO:0000313" key="2">
    <source>
        <dbReference type="Proteomes" id="UP000050668"/>
    </source>
</evidence>
<dbReference type="EMBL" id="LGRV01000003">
    <property type="protein sequence ID" value="KOS67688.1"/>
    <property type="molecule type" value="Genomic_DNA"/>
</dbReference>
<comment type="caution">
    <text evidence="1">The sequence shown here is derived from an EMBL/GenBank/DDBJ whole genome shotgun (WGS) entry which is preliminary data.</text>
</comment>
<sequence length="151" mass="16832">MPNGTHTVELQVPIERIWAFVQDMNNWAPLVPGYIHHEILSENQSTWEFKGDLGFMKKKVKLQVDITEWLEPTKVTFNLKGLSDNFNGGGYFEAQVIDANSTRMTGYLDITAGGMMGAMINTILKNFVPETATELTDTIAAKIHEVEGVTA</sequence>
<name>A0ABR5JYU4_9BACI</name>
<proteinExistence type="predicted"/>
<dbReference type="CDD" id="cd07812">
    <property type="entry name" value="SRPBCC"/>
    <property type="match status" value="1"/>
</dbReference>
<gene>
    <name evidence="1" type="ORF">AEA09_03345</name>
</gene>